<proteinExistence type="predicted"/>
<evidence type="ECO:0000256" key="1">
    <source>
        <dbReference type="SAM" id="Coils"/>
    </source>
</evidence>
<evidence type="ECO:0000313" key="3">
    <source>
        <dbReference type="Proteomes" id="UP000193719"/>
    </source>
</evidence>
<sequence>MSLFSVNKKVYIKRKNSMKIDNIISPSFKESLSEFYTPNIIQESIQQKEFLNDINNYKTEFNWTINKYIKSFSGLKLNKTQKALKNQAYESISEMLNELETLSDFISFINNITISINNIKNMTNIKNEFLIKNLVYELEQIMDIAKLLFKQYHPGSNSNLINNEITKYSCHIVNDDIQNLIKKVLDEYQNYTSSTISDIDSHYNPVNNLITNKQNNSNDYESLQKQYNENNNENSIDEITKKFVFEKKQFEIMKYIKILKDNNIIIENMDKFKCNQVLSRAPLPVNSFTNIYSSE</sequence>
<evidence type="ECO:0000313" key="2">
    <source>
        <dbReference type="EMBL" id="ORX57729.1"/>
    </source>
</evidence>
<keyword evidence="1" id="KW-0175">Coiled coil</keyword>
<reference evidence="2 3" key="1">
    <citation type="submission" date="2016-08" db="EMBL/GenBank/DDBJ databases">
        <title>Genomes of anaerobic fungi encode conserved fungal cellulosomes for biomass hydrolysis.</title>
        <authorList>
            <consortium name="DOE Joint Genome Institute"/>
            <person name="Haitjema C.H."/>
            <person name="Gilmore S.P."/>
            <person name="Henske J.K."/>
            <person name="Solomon K.V."/>
            <person name="De Groot R."/>
            <person name="Kuo A."/>
            <person name="Mondo S.J."/>
            <person name="Salamov A.A."/>
            <person name="Labutti K."/>
            <person name="Zhao Z."/>
            <person name="Chiniquy J."/>
            <person name="Barry K."/>
            <person name="Brewer H.M."/>
            <person name="Purvine S.O."/>
            <person name="Wright A.T."/>
            <person name="Boxma B."/>
            <person name="Van Alen T."/>
            <person name="Hackstein J.H."/>
            <person name="Baker S.E."/>
            <person name="Grigoriev I.V."/>
            <person name="O'Malley M.A."/>
        </authorList>
    </citation>
    <scope>NUCLEOTIDE SEQUENCE [LARGE SCALE GENOMIC DNA]</scope>
    <source>
        <strain evidence="3">finn</strain>
    </source>
</reference>
<organism evidence="2 3">
    <name type="scientific">Piromyces finnis</name>
    <dbReference type="NCBI Taxonomy" id="1754191"/>
    <lineage>
        <taxon>Eukaryota</taxon>
        <taxon>Fungi</taxon>
        <taxon>Fungi incertae sedis</taxon>
        <taxon>Chytridiomycota</taxon>
        <taxon>Chytridiomycota incertae sedis</taxon>
        <taxon>Neocallimastigomycetes</taxon>
        <taxon>Neocallimastigales</taxon>
        <taxon>Neocallimastigaceae</taxon>
        <taxon>Piromyces</taxon>
    </lineage>
</organism>
<feature type="coiled-coil region" evidence="1">
    <location>
        <begin position="206"/>
        <end position="233"/>
    </location>
</feature>
<reference evidence="2 3" key="2">
    <citation type="submission" date="2016-08" db="EMBL/GenBank/DDBJ databases">
        <title>Pervasive Adenine N6-methylation of Active Genes in Fungi.</title>
        <authorList>
            <consortium name="DOE Joint Genome Institute"/>
            <person name="Mondo S.J."/>
            <person name="Dannebaum R.O."/>
            <person name="Kuo R.C."/>
            <person name="Labutti K."/>
            <person name="Haridas S."/>
            <person name="Kuo A."/>
            <person name="Salamov A."/>
            <person name="Ahrendt S.R."/>
            <person name="Lipzen A."/>
            <person name="Sullivan W."/>
            <person name="Andreopoulos W.B."/>
            <person name="Clum A."/>
            <person name="Lindquist E."/>
            <person name="Daum C."/>
            <person name="Ramamoorthy G.K."/>
            <person name="Gryganskyi A."/>
            <person name="Culley D."/>
            <person name="Magnuson J.K."/>
            <person name="James T.Y."/>
            <person name="O'Malley M.A."/>
            <person name="Stajich J.E."/>
            <person name="Spatafora J.W."/>
            <person name="Visel A."/>
            <person name="Grigoriev I.V."/>
        </authorList>
    </citation>
    <scope>NUCLEOTIDE SEQUENCE [LARGE SCALE GENOMIC DNA]</scope>
    <source>
        <strain evidence="3">finn</strain>
    </source>
</reference>
<protein>
    <submittedName>
        <fullName evidence="2">Uncharacterized protein</fullName>
    </submittedName>
</protein>
<keyword evidence="3" id="KW-1185">Reference proteome</keyword>
<comment type="caution">
    <text evidence="2">The sequence shown here is derived from an EMBL/GenBank/DDBJ whole genome shotgun (WGS) entry which is preliminary data.</text>
</comment>
<dbReference type="EMBL" id="MCFH01000005">
    <property type="protein sequence ID" value="ORX57729.1"/>
    <property type="molecule type" value="Genomic_DNA"/>
</dbReference>
<accession>A0A1Y1VJ42</accession>
<dbReference type="Proteomes" id="UP000193719">
    <property type="component" value="Unassembled WGS sequence"/>
</dbReference>
<name>A0A1Y1VJ42_9FUNG</name>
<gene>
    <name evidence="2" type="ORF">BCR36DRAFT_277503</name>
</gene>
<dbReference type="AlphaFoldDB" id="A0A1Y1VJ42"/>